<dbReference type="Proteomes" id="UP000663868">
    <property type="component" value="Unassembled WGS sequence"/>
</dbReference>
<dbReference type="AlphaFoldDB" id="A0A818YCL3"/>
<evidence type="ECO:0000259" key="2">
    <source>
        <dbReference type="Pfam" id="PF13676"/>
    </source>
</evidence>
<dbReference type="InterPro" id="IPR000157">
    <property type="entry name" value="TIR_dom"/>
</dbReference>
<protein>
    <recommendedName>
        <fullName evidence="2">TIR domain-containing protein</fullName>
    </recommendedName>
</protein>
<dbReference type="Pfam" id="PF13676">
    <property type="entry name" value="TIR_2"/>
    <property type="match status" value="1"/>
</dbReference>
<dbReference type="InterPro" id="IPR011989">
    <property type="entry name" value="ARM-like"/>
</dbReference>
<gene>
    <name evidence="3" type="ORF">KXQ929_LOCUS14131</name>
</gene>
<name>A0A818YCL3_9BILA</name>
<accession>A0A818YCL3</accession>
<dbReference type="SUPFAM" id="SSF48371">
    <property type="entry name" value="ARM repeat"/>
    <property type="match status" value="1"/>
</dbReference>
<dbReference type="SUPFAM" id="SSF52200">
    <property type="entry name" value="Toll/Interleukin receptor TIR domain"/>
    <property type="match status" value="2"/>
</dbReference>
<dbReference type="Gene3D" id="3.40.50.10140">
    <property type="entry name" value="Toll/interleukin-1 receptor homology (TIR) domain"/>
    <property type="match status" value="1"/>
</dbReference>
<feature type="compositionally biased region" description="Basic and acidic residues" evidence="1">
    <location>
        <begin position="427"/>
        <end position="439"/>
    </location>
</feature>
<dbReference type="InterPro" id="IPR035897">
    <property type="entry name" value="Toll_tir_struct_dom_sf"/>
</dbReference>
<feature type="region of interest" description="Disordered" evidence="1">
    <location>
        <begin position="410"/>
        <end position="486"/>
    </location>
</feature>
<reference evidence="3" key="1">
    <citation type="submission" date="2021-02" db="EMBL/GenBank/DDBJ databases">
        <authorList>
            <person name="Nowell W R."/>
        </authorList>
    </citation>
    <scope>NUCLEOTIDE SEQUENCE</scope>
</reference>
<dbReference type="InterPro" id="IPR016024">
    <property type="entry name" value="ARM-type_fold"/>
</dbReference>
<feature type="compositionally biased region" description="Basic and acidic residues" evidence="1">
    <location>
        <begin position="449"/>
        <end position="467"/>
    </location>
</feature>
<evidence type="ECO:0000313" key="3">
    <source>
        <dbReference type="EMBL" id="CAF3749125.1"/>
    </source>
</evidence>
<dbReference type="PANTHER" id="PTHR46270:SF2">
    <property type="entry name" value="TIR DOMAIN-CONTAINING PROTEIN"/>
    <property type="match status" value="1"/>
</dbReference>
<proteinExistence type="predicted"/>
<organism evidence="3 4">
    <name type="scientific">Adineta steineri</name>
    <dbReference type="NCBI Taxonomy" id="433720"/>
    <lineage>
        <taxon>Eukaryota</taxon>
        <taxon>Metazoa</taxon>
        <taxon>Spiralia</taxon>
        <taxon>Gnathifera</taxon>
        <taxon>Rotifera</taxon>
        <taxon>Eurotatoria</taxon>
        <taxon>Bdelloidea</taxon>
        <taxon>Adinetida</taxon>
        <taxon>Adinetidae</taxon>
        <taxon>Adineta</taxon>
    </lineage>
</organism>
<sequence length="1216" mass="141016">MCEILTVKSAIQILPPISQKSSFFRRNRLNSVSNNGYNIAFNYSPQDGAICQHIAASLIAEGYSLCQSSSGSSFSQQQIERSDLMLIYFNENYSQDTHGMIHLNYAKSIRKKIIPISTTKNSPHDTEENSWLRSMTNAQLFYDLFDTEIQIEFADDFDLEYDKLLAMLLCHTKPGITGEIYSLPPIVSNVNQNNTDQEQAIFGHISIKLQQVTDAERKERESAYNLRVKKQIENEKMPKDEMSKLVKCLTLVVDDLNNPARPERYYSKLHGGYIVYPISYNINGLFERSKINAKEFQECAKRWLKGAPRAIKKKIAPFTPTGDINDALFTMYQPTQYDWWKHNYKRFKNLPVKDYFSKPISHMGSWFTNEQAHDYIYLLMKTNRGDMFPMNTKIEYSIAARSGFSLDGVNNEDVAGNDNEINTQSRTSEETQKIHELDNPRLFPVTEKPNPRDQNIDQTDKKSDEITAKPNLKTARLPASAPKARPIEQTQTDITKILKIRKFPSQFISVSYKTPTDLQSSSERNSIEISVRKYKDLFLTKLFFEQLTRAIEDLACYDYSSHHIKYKVIDRLVRLCSKLNTVDVLLSSIMKCLCSKFYCDILLGMKLNQIRLTPKQLFFIYECPQFIIQHNFPQKDVLICTLSQTFAEITKPIFDKHLLRTARENAIKSRFLTESFLERLTQDIIELSTKEYQPNVLKYKDAVRRVRVCAKLETNDVESLLNPIIDCLLSEYYINVYKQIHLNQSKGDSKTTQINGSLAYRHLFFMRECPEFLMRHDYKRQNEIRPSLSKTMLSRTAIIFAEYLPYVLSGADNSEYKNARLEALTCHIKLLNHFALTPSIRQDFLSTEIINQVLLVLQDQTLVDDVERIPDVNIGMVRQCLTFLYNLSFNTRILIIMRTNNVLQICHKMRLVNDQIIQFASQTLAVMLDANTVDRIVEPQSLTKIYIEYMNKSTKEPRQPYQGVKLNCILRNLQKIIENDEVREYTVEGKEGIPSLSKCVCVGWMDSSTSILLKQIQRSSLDIVWKILYYEPKSNIQFKSIDQLIDHLLSLLDNPSKKIRQNAKHIIWRLGDEKDFLSEQTKKVKAKGEKNNEEEAFEIDNQLTTKDQWDDSVPFDVMVSFSNDVNIKNLCNRIYNRLIAANIKVYIEEQGQHRLELMKKAIEKNKIILVCLSTNYRASKVCMEEVEYAFKKKCPIIPVIVEANFLHSFSYLASTQ</sequence>
<dbReference type="PANTHER" id="PTHR46270">
    <property type="entry name" value="ARMADILLO-TYPE FOLD-RELATED"/>
    <property type="match status" value="1"/>
</dbReference>
<evidence type="ECO:0000313" key="4">
    <source>
        <dbReference type="Proteomes" id="UP000663868"/>
    </source>
</evidence>
<dbReference type="Gene3D" id="1.25.10.10">
    <property type="entry name" value="Leucine-rich Repeat Variant"/>
    <property type="match status" value="1"/>
</dbReference>
<comment type="caution">
    <text evidence="3">The sequence shown here is derived from an EMBL/GenBank/DDBJ whole genome shotgun (WGS) entry which is preliminary data.</text>
</comment>
<dbReference type="EMBL" id="CAJOBB010000776">
    <property type="protein sequence ID" value="CAF3749125.1"/>
    <property type="molecule type" value="Genomic_DNA"/>
</dbReference>
<feature type="domain" description="TIR" evidence="2">
    <location>
        <begin position="1117"/>
        <end position="1203"/>
    </location>
</feature>
<evidence type="ECO:0000256" key="1">
    <source>
        <dbReference type="SAM" id="MobiDB-lite"/>
    </source>
</evidence>
<dbReference type="GO" id="GO:0007165">
    <property type="term" value="P:signal transduction"/>
    <property type="evidence" value="ECO:0007669"/>
    <property type="project" value="InterPro"/>
</dbReference>